<dbReference type="OrthoDB" id="21573at2759"/>
<evidence type="ECO:0000313" key="5">
    <source>
        <dbReference type="EMBL" id="KAJ5082579.1"/>
    </source>
</evidence>
<dbReference type="SUPFAM" id="SSF55200">
    <property type="entry name" value="Translation initiation factor IF3, C-terminal domain"/>
    <property type="match status" value="1"/>
</dbReference>
<reference evidence="5" key="1">
    <citation type="submission" date="2022-11" db="EMBL/GenBank/DDBJ databases">
        <authorList>
            <person name="Petersen C."/>
        </authorList>
    </citation>
    <scope>NUCLEOTIDE SEQUENCE</scope>
    <source>
        <strain evidence="5">IBT 30761</strain>
    </source>
</reference>
<keyword evidence="2" id="KW-0396">Initiation factor</keyword>
<reference evidence="5" key="2">
    <citation type="journal article" date="2023" name="IMA Fungus">
        <title>Comparative genomic study of the Penicillium genus elucidates a diverse pangenome and 15 lateral gene transfer events.</title>
        <authorList>
            <person name="Petersen C."/>
            <person name="Sorensen T."/>
            <person name="Nielsen M.R."/>
            <person name="Sondergaard T.E."/>
            <person name="Sorensen J.L."/>
            <person name="Fitzpatrick D.A."/>
            <person name="Frisvad J.C."/>
            <person name="Nielsen K.L."/>
        </authorList>
    </citation>
    <scope>NUCLEOTIDE SEQUENCE</scope>
    <source>
        <strain evidence="5">IBT 30761</strain>
    </source>
</reference>
<accession>A0A9W9EIV3</accession>
<comment type="caution">
    <text evidence="5">The sequence shown here is derived from an EMBL/GenBank/DDBJ whole genome shotgun (WGS) entry which is preliminary data.</text>
</comment>
<keyword evidence="3" id="KW-0648">Protein biosynthesis</keyword>
<dbReference type="GeneID" id="81363092"/>
<dbReference type="SUPFAM" id="SSF54364">
    <property type="entry name" value="Translation initiation factor IF3, N-terminal domain"/>
    <property type="match status" value="1"/>
</dbReference>
<dbReference type="InterPro" id="IPR036787">
    <property type="entry name" value="T_IF-3_N_sf"/>
</dbReference>
<protein>
    <recommendedName>
        <fullName evidence="4">Translation initiation factor 3 N-terminal domain-containing protein</fullName>
    </recommendedName>
</protein>
<dbReference type="GO" id="GO:0005739">
    <property type="term" value="C:mitochondrion"/>
    <property type="evidence" value="ECO:0007669"/>
    <property type="project" value="TreeGrafter"/>
</dbReference>
<evidence type="ECO:0000256" key="2">
    <source>
        <dbReference type="ARBA" id="ARBA00022540"/>
    </source>
</evidence>
<dbReference type="InterPro" id="IPR036788">
    <property type="entry name" value="T_IF-3_C_sf"/>
</dbReference>
<evidence type="ECO:0000256" key="1">
    <source>
        <dbReference type="ARBA" id="ARBA00005439"/>
    </source>
</evidence>
<gene>
    <name evidence="5" type="ORF">N7532_011622</name>
</gene>
<evidence type="ECO:0000313" key="6">
    <source>
        <dbReference type="Proteomes" id="UP001149074"/>
    </source>
</evidence>
<dbReference type="GO" id="GO:0032790">
    <property type="term" value="P:ribosome disassembly"/>
    <property type="evidence" value="ECO:0007669"/>
    <property type="project" value="TreeGrafter"/>
</dbReference>
<evidence type="ECO:0000259" key="4">
    <source>
        <dbReference type="Pfam" id="PF05198"/>
    </source>
</evidence>
<dbReference type="Gene3D" id="3.30.110.10">
    <property type="entry name" value="Translation initiation factor 3 (IF-3), C-terminal domain"/>
    <property type="match status" value="1"/>
</dbReference>
<sequence>MKHIRGLVSTTHALRQIFLTPIHTPRAGFRQPSLLFNGSQLRYFQLSRRFALPKATTPASSLIKDELIRSPWVQLVNEEGNLEDPKRLSDVLASIDRNKFFCVQVAPGGGPGKPPVCKVFNKKEHKENEKAKAKAAKAAAQSAKQIELNWAIDAHDLQHRLKQLATFLEKGRKVEVVLTRKKHKRPATVEEIKNVMQTVLNTVREAGATQTKAMEGEPGKHVILTVTKEN</sequence>
<organism evidence="5 6">
    <name type="scientific">Penicillium argentinense</name>
    <dbReference type="NCBI Taxonomy" id="1131581"/>
    <lineage>
        <taxon>Eukaryota</taxon>
        <taxon>Fungi</taxon>
        <taxon>Dikarya</taxon>
        <taxon>Ascomycota</taxon>
        <taxon>Pezizomycotina</taxon>
        <taxon>Eurotiomycetes</taxon>
        <taxon>Eurotiomycetidae</taxon>
        <taxon>Eurotiales</taxon>
        <taxon>Aspergillaceae</taxon>
        <taxon>Penicillium</taxon>
    </lineage>
</organism>
<proteinExistence type="inferred from homology"/>
<name>A0A9W9EIV3_9EURO</name>
<dbReference type="GO" id="GO:0070124">
    <property type="term" value="P:mitochondrial translational initiation"/>
    <property type="evidence" value="ECO:0007669"/>
    <property type="project" value="TreeGrafter"/>
</dbReference>
<dbReference type="InterPro" id="IPR019814">
    <property type="entry name" value="Translation_initiation_fac_3_N"/>
</dbReference>
<keyword evidence="6" id="KW-1185">Reference proteome</keyword>
<dbReference type="PANTHER" id="PTHR10938:SF0">
    <property type="entry name" value="TRANSLATION INITIATION FACTOR IF-3, MITOCHONDRIAL"/>
    <property type="match status" value="1"/>
</dbReference>
<evidence type="ECO:0000256" key="3">
    <source>
        <dbReference type="ARBA" id="ARBA00022917"/>
    </source>
</evidence>
<dbReference type="EMBL" id="JAPQKI010000011">
    <property type="protein sequence ID" value="KAJ5082579.1"/>
    <property type="molecule type" value="Genomic_DNA"/>
</dbReference>
<dbReference type="GO" id="GO:0043022">
    <property type="term" value="F:ribosome binding"/>
    <property type="evidence" value="ECO:0007669"/>
    <property type="project" value="TreeGrafter"/>
</dbReference>
<dbReference type="RefSeq" id="XP_056469101.1">
    <property type="nucleotide sequence ID" value="XM_056624113.1"/>
</dbReference>
<dbReference type="InterPro" id="IPR001288">
    <property type="entry name" value="Translation_initiation_fac_3"/>
</dbReference>
<dbReference type="GO" id="GO:0003743">
    <property type="term" value="F:translation initiation factor activity"/>
    <property type="evidence" value="ECO:0007669"/>
    <property type="project" value="UniProtKB-KW"/>
</dbReference>
<dbReference type="AlphaFoldDB" id="A0A9W9EIV3"/>
<dbReference type="PANTHER" id="PTHR10938">
    <property type="entry name" value="TRANSLATION INITIATION FACTOR IF-3"/>
    <property type="match status" value="1"/>
</dbReference>
<dbReference type="Proteomes" id="UP001149074">
    <property type="component" value="Unassembled WGS sequence"/>
</dbReference>
<comment type="similarity">
    <text evidence="1">Belongs to the IF-3 family.</text>
</comment>
<feature type="domain" description="Translation initiation factor 3 N-terminal" evidence="4">
    <location>
        <begin position="66"/>
        <end position="136"/>
    </location>
</feature>
<dbReference type="Pfam" id="PF05198">
    <property type="entry name" value="IF3_N"/>
    <property type="match status" value="1"/>
</dbReference>
<dbReference type="Gene3D" id="3.10.20.80">
    <property type="entry name" value="Translation initiation factor 3 (IF-3), N-terminal domain"/>
    <property type="match status" value="1"/>
</dbReference>